<dbReference type="EMBL" id="FNAP01000004">
    <property type="protein sequence ID" value="SDE21560.1"/>
    <property type="molecule type" value="Genomic_DNA"/>
</dbReference>
<name>A0A1G7B3S7_9PROT</name>
<dbReference type="InterPro" id="IPR006182">
    <property type="entry name" value="FliF_N_dom"/>
</dbReference>
<dbReference type="RefSeq" id="WP_245699133.1">
    <property type="nucleotide sequence ID" value="NZ_FNAP01000004.1"/>
</dbReference>
<comment type="similarity">
    <text evidence="3 9">Belongs to the FliF family.</text>
</comment>
<evidence type="ECO:0000256" key="6">
    <source>
        <dbReference type="ARBA" id="ARBA00022989"/>
    </source>
</evidence>
<keyword evidence="14" id="KW-0282">Flagellum</keyword>
<dbReference type="NCBIfam" id="TIGR00206">
    <property type="entry name" value="fliF"/>
    <property type="match status" value="1"/>
</dbReference>
<dbReference type="InterPro" id="IPR013556">
    <property type="entry name" value="Flag_M-ring_C"/>
</dbReference>
<keyword evidence="5 11" id="KW-0812">Transmembrane</keyword>
<dbReference type="PANTHER" id="PTHR30046:SF0">
    <property type="entry name" value="FLAGELLAR M-RING PROTEIN"/>
    <property type="match status" value="1"/>
</dbReference>
<keyword evidence="15" id="KW-1185">Reference proteome</keyword>
<dbReference type="GO" id="GO:0009431">
    <property type="term" value="C:bacterial-type flagellum basal body, MS ring"/>
    <property type="evidence" value="ECO:0007669"/>
    <property type="project" value="InterPro"/>
</dbReference>
<dbReference type="STRING" id="69960.SAMN05421720_104218"/>
<protein>
    <recommendedName>
        <fullName evidence="9">Flagellar M-ring protein</fullName>
    </recommendedName>
</protein>
<sequence length="546" mass="59021">MDQLRNLGPARLAAMAGVAVALIGLVIFFITRFAAPQFELLYGGLEQDEARAIVQSLEEQNIPYQLAANGTEILVPADQRDRMRLQTAELAAGGGATVGYEVFDESSILGTTNFIQNINLVRALEGELARTISSIEGVRTARVHLVLPKREVFSRETNEPSASVMVATGRAQLDAGQVVAIQNLIAAAVPRMSTQRVSIIDERGNMLTRGMDEDGSLAALTREEARRTQEQRLARSIEGLLTRTLGPDTVRAEVHADMNFDRVVTNEEIYDPDQQVARSTVTVEEVFESSDSEPPPVSVGTNLPDADLQETGGSATATTSENRTEETVNYEISRRVTNQVREAGMIGRLSVAVLVDGIRGTGPDGEATYEARSAEEMEQITALVQSAVGYDAARGDQIEVLNMRFADLDALFAEEEPWMFMGFTKDEIMRMAEGLGVAIVAILVILLVVRPLVTRAFESLPSGADGGATGLLSAEAAGAPQLPGPATAPVPIGLGDDEFDDPDELIDIEKVEGRVKASSLRKIGEIVDKHPEEALSIIRNWMYQES</sequence>
<evidence type="ECO:0000313" key="15">
    <source>
        <dbReference type="Proteomes" id="UP000199412"/>
    </source>
</evidence>
<feature type="domain" description="Flagellar M-ring N-terminal" evidence="12">
    <location>
        <begin position="35"/>
        <end position="208"/>
    </location>
</feature>
<evidence type="ECO:0000256" key="9">
    <source>
        <dbReference type="PIRNR" id="PIRNR004862"/>
    </source>
</evidence>
<comment type="subcellular location">
    <subcellularLocation>
        <location evidence="1 9">Bacterial flagellum basal body</location>
    </subcellularLocation>
    <subcellularLocation>
        <location evidence="2">Cell membrane</location>
        <topology evidence="2">Multi-pass membrane protein</topology>
    </subcellularLocation>
</comment>
<dbReference type="GO" id="GO:0003774">
    <property type="term" value="F:cytoskeletal motor activity"/>
    <property type="evidence" value="ECO:0007669"/>
    <property type="project" value="InterPro"/>
</dbReference>
<feature type="compositionally biased region" description="Polar residues" evidence="10">
    <location>
        <begin position="311"/>
        <end position="321"/>
    </location>
</feature>
<dbReference type="PIRSF" id="PIRSF004862">
    <property type="entry name" value="FliF"/>
    <property type="match status" value="1"/>
</dbReference>
<dbReference type="InterPro" id="IPR000067">
    <property type="entry name" value="FlgMring_FliF"/>
</dbReference>
<keyword evidence="14" id="KW-0966">Cell projection</keyword>
<accession>A0A1G7B3S7</accession>
<evidence type="ECO:0000256" key="5">
    <source>
        <dbReference type="ARBA" id="ARBA00022692"/>
    </source>
</evidence>
<organism evidence="14 15">
    <name type="scientific">Rhodospira trueperi</name>
    <dbReference type="NCBI Taxonomy" id="69960"/>
    <lineage>
        <taxon>Bacteria</taxon>
        <taxon>Pseudomonadati</taxon>
        <taxon>Pseudomonadota</taxon>
        <taxon>Alphaproteobacteria</taxon>
        <taxon>Rhodospirillales</taxon>
        <taxon>Rhodospirillaceae</taxon>
        <taxon>Rhodospira</taxon>
    </lineage>
</organism>
<comment type="function">
    <text evidence="9">The M ring may be actively involved in energy transduction.</text>
</comment>
<feature type="transmembrane region" description="Helical" evidence="11">
    <location>
        <begin position="12"/>
        <end position="30"/>
    </location>
</feature>
<dbReference type="Proteomes" id="UP000199412">
    <property type="component" value="Unassembled WGS sequence"/>
</dbReference>
<evidence type="ECO:0000256" key="3">
    <source>
        <dbReference type="ARBA" id="ARBA00007971"/>
    </source>
</evidence>
<evidence type="ECO:0000256" key="1">
    <source>
        <dbReference type="ARBA" id="ARBA00004117"/>
    </source>
</evidence>
<feature type="transmembrane region" description="Helical" evidence="11">
    <location>
        <begin position="434"/>
        <end position="453"/>
    </location>
</feature>
<dbReference type="Gene3D" id="3.30.300.30">
    <property type="match status" value="1"/>
</dbReference>
<evidence type="ECO:0000259" key="13">
    <source>
        <dbReference type="Pfam" id="PF08345"/>
    </source>
</evidence>
<keyword evidence="4" id="KW-1003">Cell membrane</keyword>
<dbReference type="AlphaFoldDB" id="A0A1G7B3S7"/>
<keyword evidence="8 9" id="KW-0975">Bacterial flagellum</keyword>
<evidence type="ECO:0000313" key="14">
    <source>
        <dbReference type="EMBL" id="SDE21560.1"/>
    </source>
</evidence>
<dbReference type="PRINTS" id="PR01009">
    <property type="entry name" value="FLGMRINGFLIF"/>
</dbReference>
<evidence type="ECO:0000259" key="12">
    <source>
        <dbReference type="Pfam" id="PF01514"/>
    </source>
</evidence>
<dbReference type="InterPro" id="IPR045851">
    <property type="entry name" value="AMP-bd_C_sf"/>
</dbReference>
<dbReference type="InterPro" id="IPR043427">
    <property type="entry name" value="YscJ/FliF"/>
</dbReference>
<proteinExistence type="inferred from homology"/>
<evidence type="ECO:0000256" key="4">
    <source>
        <dbReference type="ARBA" id="ARBA00022475"/>
    </source>
</evidence>
<dbReference type="Pfam" id="PF08345">
    <property type="entry name" value="YscJ_FliF_C"/>
    <property type="match status" value="1"/>
</dbReference>
<keyword evidence="6 11" id="KW-1133">Transmembrane helix</keyword>
<feature type="domain" description="Flagellar M-ring C-terminal" evidence="13">
    <location>
        <begin position="241"/>
        <end position="405"/>
    </location>
</feature>
<evidence type="ECO:0000256" key="7">
    <source>
        <dbReference type="ARBA" id="ARBA00023136"/>
    </source>
</evidence>
<reference evidence="14 15" key="1">
    <citation type="submission" date="2016-10" db="EMBL/GenBank/DDBJ databases">
        <authorList>
            <person name="de Groot N.N."/>
        </authorList>
    </citation>
    <scope>NUCLEOTIDE SEQUENCE [LARGE SCALE GENOMIC DNA]</scope>
    <source>
        <strain evidence="14 15">ATCC 700224</strain>
    </source>
</reference>
<dbReference type="GO" id="GO:0005886">
    <property type="term" value="C:plasma membrane"/>
    <property type="evidence" value="ECO:0007669"/>
    <property type="project" value="UniProtKB-SubCell"/>
</dbReference>
<feature type="region of interest" description="Disordered" evidence="10">
    <location>
        <begin position="286"/>
        <end position="324"/>
    </location>
</feature>
<dbReference type="Pfam" id="PF01514">
    <property type="entry name" value="YscJ_FliF"/>
    <property type="match status" value="1"/>
</dbReference>
<keyword evidence="14" id="KW-0969">Cilium</keyword>
<dbReference type="PANTHER" id="PTHR30046">
    <property type="entry name" value="FLAGELLAR M-RING PROTEIN"/>
    <property type="match status" value="1"/>
</dbReference>
<gene>
    <name evidence="14" type="ORF">SAMN05421720_104218</name>
</gene>
<keyword evidence="7 11" id="KW-0472">Membrane</keyword>
<evidence type="ECO:0000256" key="8">
    <source>
        <dbReference type="ARBA" id="ARBA00023143"/>
    </source>
</evidence>
<dbReference type="GO" id="GO:0071973">
    <property type="term" value="P:bacterial-type flagellum-dependent cell motility"/>
    <property type="evidence" value="ECO:0007669"/>
    <property type="project" value="InterPro"/>
</dbReference>
<evidence type="ECO:0000256" key="10">
    <source>
        <dbReference type="SAM" id="MobiDB-lite"/>
    </source>
</evidence>
<evidence type="ECO:0000256" key="11">
    <source>
        <dbReference type="SAM" id="Phobius"/>
    </source>
</evidence>
<evidence type="ECO:0000256" key="2">
    <source>
        <dbReference type="ARBA" id="ARBA00004651"/>
    </source>
</evidence>